<sequence>MLKVLQIRCPGLLGVRCCSSANRGGIDLDCLIR</sequence>
<dbReference type="AlphaFoldDB" id="A0A0A9GQ09"/>
<proteinExistence type="predicted"/>
<reference evidence="1" key="2">
    <citation type="journal article" date="2015" name="Data Brief">
        <title>Shoot transcriptome of the giant reed, Arundo donax.</title>
        <authorList>
            <person name="Barrero R.A."/>
            <person name="Guerrero F.D."/>
            <person name="Moolhuijzen P."/>
            <person name="Goolsby J.A."/>
            <person name="Tidwell J."/>
            <person name="Bellgard S.E."/>
            <person name="Bellgard M.I."/>
        </authorList>
    </citation>
    <scope>NUCLEOTIDE SEQUENCE</scope>
    <source>
        <tissue evidence="1">Shoot tissue taken approximately 20 cm above the soil surface</tissue>
    </source>
</reference>
<organism evidence="1">
    <name type="scientific">Arundo donax</name>
    <name type="common">Giant reed</name>
    <name type="synonym">Donax arundinaceus</name>
    <dbReference type="NCBI Taxonomy" id="35708"/>
    <lineage>
        <taxon>Eukaryota</taxon>
        <taxon>Viridiplantae</taxon>
        <taxon>Streptophyta</taxon>
        <taxon>Embryophyta</taxon>
        <taxon>Tracheophyta</taxon>
        <taxon>Spermatophyta</taxon>
        <taxon>Magnoliopsida</taxon>
        <taxon>Liliopsida</taxon>
        <taxon>Poales</taxon>
        <taxon>Poaceae</taxon>
        <taxon>PACMAD clade</taxon>
        <taxon>Arundinoideae</taxon>
        <taxon>Arundineae</taxon>
        <taxon>Arundo</taxon>
    </lineage>
</organism>
<dbReference type="EMBL" id="GBRH01172392">
    <property type="protein sequence ID" value="JAE25504.1"/>
    <property type="molecule type" value="Transcribed_RNA"/>
</dbReference>
<accession>A0A0A9GQ09</accession>
<evidence type="ECO:0000313" key="1">
    <source>
        <dbReference type="EMBL" id="JAE25504.1"/>
    </source>
</evidence>
<name>A0A0A9GQ09_ARUDO</name>
<reference evidence="1" key="1">
    <citation type="submission" date="2014-09" db="EMBL/GenBank/DDBJ databases">
        <authorList>
            <person name="Magalhaes I.L.F."/>
            <person name="Oliveira U."/>
            <person name="Santos F.R."/>
            <person name="Vidigal T.H.D.A."/>
            <person name="Brescovit A.D."/>
            <person name="Santos A.J."/>
        </authorList>
    </citation>
    <scope>NUCLEOTIDE SEQUENCE</scope>
    <source>
        <tissue evidence="1">Shoot tissue taken approximately 20 cm above the soil surface</tissue>
    </source>
</reference>
<protein>
    <submittedName>
        <fullName evidence="1">Uncharacterized protein</fullName>
    </submittedName>
</protein>